<dbReference type="PANTHER" id="PTHR42776:SF27">
    <property type="entry name" value="DIPEPTIDYL PEPTIDASE FAMILY MEMBER 6"/>
    <property type="match status" value="1"/>
</dbReference>
<dbReference type="InterPro" id="IPR001375">
    <property type="entry name" value="Peptidase_S9_cat"/>
</dbReference>
<dbReference type="Gene3D" id="3.40.50.1820">
    <property type="entry name" value="alpha/beta hydrolase"/>
    <property type="match status" value="1"/>
</dbReference>
<dbReference type="AlphaFoldDB" id="A0A2A5QQT6"/>
<dbReference type="SUPFAM" id="SSF53474">
    <property type="entry name" value="alpha/beta-Hydrolases"/>
    <property type="match status" value="1"/>
</dbReference>
<dbReference type="PANTHER" id="PTHR42776">
    <property type="entry name" value="SERINE PEPTIDASE S9 FAMILY MEMBER"/>
    <property type="match status" value="1"/>
</dbReference>
<dbReference type="InterPro" id="IPR015943">
    <property type="entry name" value="WD40/YVTN_repeat-like_dom_sf"/>
</dbReference>
<evidence type="ECO:0000256" key="2">
    <source>
        <dbReference type="SAM" id="MobiDB-lite"/>
    </source>
</evidence>
<dbReference type="Gene3D" id="2.130.10.10">
    <property type="entry name" value="YVTN repeat-like/Quinoprotein amine dehydrogenase"/>
    <property type="match status" value="1"/>
</dbReference>
<reference evidence="4 5" key="1">
    <citation type="submission" date="2017-09" db="EMBL/GenBank/DDBJ databases">
        <title>Genome sequences of Natrinema ejinorence JCM 13890T.</title>
        <authorList>
            <person name="Roh S.W."/>
            <person name="Kim Y.B."/>
            <person name="Kim J.Y."/>
        </authorList>
    </citation>
    <scope>NUCLEOTIDE SEQUENCE [LARGE SCALE GENOMIC DNA]</scope>
    <source>
        <strain evidence="4 5">JCM 13890</strain>
    </source>
</reference>
<organism evidence="4 5">
    <name type="scientific">Natrinema ejinorense</name>
    <dbReference type="NCBI Taxonomy" id="373386"/>
    <lineage>
        <taxon>Archaea</taxon>
        <taxon>Methanobacteriati</taxon>
        <taxon>Methanobacteriota</taxon>
        <taxon>Stenosarchaea group</taxon>
        <taxon>Halobacteria</taxon>
        <taxon>Halobacteriales</taxon>
        <taxon>Natrialbaceae</taxon>
        <taxon>Natrinema</taxon>
    </lineage>
</organism>
<dbReference type="RefSeq" id="WP_097378140.1">
    <property type="nucleotide sequence ID" value="NZ_NXNI01000001.1"/>
</dbReference>
<dbReference type="InterPro" id="IPR011042">
    <property type="entry name" value="6-blade_b-propeller_TolB-like"/>
</dbReference>
<name>A0A2A5QQT6_9EURY</name>
<sequence>MSSYDIERYLNVRSAYGASFGPDGERLSFLMDTTGTAQVWTLESARAWPEQRTFYDERVTFASWSPERPELIFGMDEGGNERAQLFRLDAETGVIENVTTMPTAKHRWGGWSHGGERFAFTSNRRDESVFDVYVQGRDETGDDARLVYEGDGWLSLSGWSPDDSRLLVSQAYSNFDQDLYVLDLAADERELEHLTPHEGDVRYQSASWAPDGTGIYLVTDDGEADTLYLAYLDIESGELETVADGDGWNVDGIALDDETGRFVYSRNVEGYTDLTVGEFDPDDPTSFETFAEPDLPGGISGGVSFDPDAERFALSTTGETINTNVFVVDIEERRSSGSATQSHDIEAGEAEQWTSAPTAGIPPESFEDSELVAVESFDGLEVPGFLTLPDGTDAVEGDGDGVPVIVDIHGGPESQRRPSFSSVKQYFLDRGYAYFEPNVRGSSGYGSDYASLDDVEKRMDSVADIDACVDWLQDHPAIDPDRIVAKGGSYGGFMVLAALTEYPDRWAAGIDVVGIANFVTFLENTGDWRRELREAEYGSLADDREFLEDISPINNVENIEAPLFVLHGENDPRVPVGEAEQIAEKAAEQGVPVRKLIFEDEGHGFSKLENRIEAYSEIADFLDEHV</sequence>
<dbReference type="PRINTS" id="PR00862">
    <property type="entry name" value="PROLIGOPTASE"/>
</dbReference>
<dbReference type="InterPro" id="IPR029058">
    <property type="entry name" value="AB_hydrolase_fold"/>
</dbReference>
<comment type="caution">
    <text evidence="4">The sequence shown here is derived from an EMBL/GenBank/DDBJ whole genome shotgun (WGS) entry which is preliminary data.</text>
</comment>
<dbReference type="Pfam" id="PF00326">
    <property type="entry name" value="Peptidase_S9"/>
    <property type="match status" value="1"/>
</dbReference>
<evidence type="ECO:0000313" key="4">
    <source>
        <dbReference type="EMBL" id="PCR89190.1"/>
    </source>
</evidence>
<dbReference type="SUPFAM" id="SSF82171">
    <property type="entry name" value="DPP6 N-terminal domain-like"/>
    <property type="match status" value="1"/>
</dbReference>
<dbReference type="Proteomes" id="UP000219689">
    <property type="component" value="Unassembled WGS sequence"/>
</dbReference>
<evidence type="ECO:0000313" key="5">
    <source>
        <dbReference type="Proteomes" id="UP000219689"/>
    </source>
</evidence>
<dbReference type="GO" id="GO:0004252">
    <property type="term" value="F:serine-type endopeptidase activity"/>
    <property type="evidence" value="ECO:0007669"/>
    <property type="project" value="InterPro"/>
</dbReference>
<gene>
    <name evidence="4" type="ORF">CP557_00740</name>
</gene>
<protein>
    <submittedName>
        <fullName evidence="4">S9 family peptidase</fullName>
    </submittedName>
</protein>
<evidence type="ECO:0000259" key="3">
    <source>
        <dbReference type="Pfam" id="PF00326"/>
    </source>
</evidence>
<proteinExistence type="predicted"/>
<evidence type="ECO:0000256" key="1">
    <source>
        <dbReference type="ARBA" id="ARBA00022801"/>
    </source>
</evidence>
<dbReference type="Gene3D" id="2.120.10.30">
    <property type="entry name" value="TolB, C-terminal domain"/>
    <property type="match status" value="1"/>
</dbReference>
<accession>A0A2A5QQT6</accession>
<dbReference type="EMBL" id="NXNI01000001">
    <property type="protein sequence ID" value="PCR89190.1"/>
    <property type="molecule type" value="Genomic_DNA"/>
</dbReference>
<keyword evidence="5" id="KW-1185">Reference proteome</keyword>
<keyword evidence="1" id="KW-0378">Hydrolase</keyword>
<feature type="region of interest" description="Disordered" evidence="2">
    <location>
        <begin position="335"/>
        <end position="364"/>
    </location>
</feature>
<feature type="domain" description="Peptidase S9 prolyl oligopeptidase catalytic" evidence="3">
    <location>
        <begin position="418"/>
        <end position="625"/>
    </location>
</feature>
<dbReference type="GO" id="GO:0006508">
    <property type="term" value="P:proteolysis"/>
    <property type="evidence" value="ECO:0007669"/>
    <property type="project" value="InterPro"/>
</dbReference>
<dbReference type="InterPro" id="IPR002470">
    <property type="entry name" value="Peptidase_S9A"/>
</dbReference>
<dbReference type="OrthoDB" id="31240at2157"/>